<accession>A0ABT3J662</accession>
<sequence>MSGLARQVRALEALEARGRLRRLMPRTGADFASNDYLGLAGSDLLRQAASDALARSVAVGAGGSRLLRGNDAEHEALEAEAAAFFGTERALYLGGGFPANLAIFSALPQHGDLVLHDALIHASAHDGMRLGRAEARSFPHNDVTAAEDAIRGWRNEGGTGQVWIAAEAVYSMDGDLAPVADLAAVAERHEAMLIVDEAHATGLFGPEGRGLAHAVAGRENVVSLHTGGKALGVHGGLVTAAAPLVDMLVNKARSFIYATAPSPLNAALLRASLSDLATNPARREAALALRAQAHEAARALCGLHGFESQILPVILGDDRRTMAVAEALQSRGFDVRGIRPPTVPRGTSRLRISITLNTSAEVVTDLFTALAEITEAVPA</sequence>
<gene>
    <name evidence="5" type="ORF">OM960_16675</name>
</gene>
<evidence type="ECO:0000259" key="4">
    <source>
        <dbReference type="Pfam" id="PF00155"/>
    </source>
</evidence>
<dbReference type="PANTHER" id="PTHR13693">
    <property type="entry name" value="CLASS II AMINOTRANSFERASE/8-AMINO-7-OXONONANOATE SYNTHASE"/>
    <property type="match status" value="1"/>
</dbReference>
<organism evidence="5 6">
    <name type="scientific">Defluviimonas salinarum</name>
    <dbReference type="NCBI Taxonomy" id="2992147"/>
    <lineage>
        <taxon>Bacteria</taxon>
        <taxon>Pseudomonadati</taxon>
        <taxon>Pseudomonadota</taxon>
        <taxon>Alphaproteobacteria</taxon>
        <taxon>Rhodobacterales</taxon>
        <taxon>Paracoccaceae</taxon>
        <taxon>Albidovulum</taxon>
    </lineage>
</organism>
<protein>
    <submittedName>
        <fullName evidence="5">8-amino-7-oxononanoate synthase</fullName>
    </submittedName>
</protein>
<keyword evidence="3" id="KW-0663">Pyridoxal phosphate</keyword>
<dbReference type="PANTHER" id="PTHR13693:SF100">
    <property type="entry name" value="8-AMINO-7-OXONONANOATE SYNTHASE"/>
    <property type="match status" value="1"/>
</dbReference>
<keyword evidence="6" id="KW-1185">Reference proteome</keyword>
<evidence type="ECO:0000256" key="2">
    <source>
        <dbReference type="ARBA" id="ARBA00022679"/>
    </source>
</evidence>
<dbReference type="InterPro" id="IPR015421">
    <property type="entry name" value="PyrdxlP-dep_Trfase_major"/>
</dbReference>
<dbReference type="Pfam" id="PF00155">
    <property type="entry name" value="Aminotran_1_2"/>
    <property type="match status" value="1"/>
</dbReference>
<comment type="cofactor">
    <cofactor evidence="1">
        <name>pyridoxal 5'-phosphate</name>
        <dbReference type="ChEBI" id="CHEBI:597326"/>
    </cofactor>
</comment>
<evidence type="ECO:0000313" key="6">
    <source>
        <dbReference type="Proteomes" id="UP001207582"/>
    </source>
</evidence>
<comment type="caution">
    <text evidence="5">The sequence shown here is derived from an EMBL/GenBank/DDBJ whole genome shotgun (WGS) entry which is preliminary data.</text>
</comment>
<dbReference type="InterPro" id="IPR015424">
    <property type="entry name" value="PyrdxlP-dep_Trfase"/>
</dbReference>
<dbReference type="EMBL" id="JAPDOG010000016">
    <property type="protein sequence ID" value="MCW3783185.1"/>
    <property type="molecule type" value="Genomic_DNA"/>
</dbReference>
<name>A0ABT3J662_9RHOB</name>
<dbReference type="Proteomes" id="UP001207582">
    <property type="component" value="Unassembled WGS sequence"/>
</dbReference>
<dbReference type="Gene3D" id="3.40.640.10">
    <property type="entry name" value="Type I PLP-dependent aspartate aminotransferase-like (Major domain)"/>
    <property type="match status" value="1"/>
</dbReference>
<proteinExistence type="predicted"/>
<dbReference type="InterPro" id="IPR004839">
    <property type="entry name" value="Aminotransferase_I/II_large"/>
</dbReference>
<dbReference type="SUPFAM" id="SSF53383">
    <property type="entry name" value="PLP-dependent transferases"/>
    <property type="match status" value="1"/>
</dbReference>
<evidence type="ECO:0000256" key="3">
    <source>
        <dbReference type="ARBA" id="ARBA00022898"/>
    </source>
</evidence>
<evidence type="ECO:0000256" key="1">
    <source>
        <dbReference type="ARBA" id="ARBA00001933"/>
    </source>
</evidence>
<dbReference type="InterPro" id="IPR015422">
    <property type="entry name" value="PyrdxlP-dep_Trfase_small"/>
</dbReference>
<keyword evidence="2" id="KW-0808">Transferase</keyword>
<dbReference type="Gene3D" id="3.90.1150.10">
    <property type="entry name" value="Aspartate Aminotransferase, domain 1"/>
    <property type="match status" value="1"/>
</dbReference>
<dbReference type="InterPro" id="IPR050087">
    <property type="entry name" value="AON_synthase_class-II"/>
</dbReference>
<feature type="domain" description="Aminotransferase class I/classII large" evidence="4">
    <location>
        <begin position="30"/>
        <end position="364"/>
    </location>
</feature>
<evidence type="ECO:0000313" key="5">
    <source>
        <dbReference type="EMBL" id="MCW3783185.1"/>
    </source>
</evidence>
<reference evidence="5 6" key="1">
    <citation type="submission" date="2022-10" db="EMBL/GenBank/DDBJ databases">
        <title>Defluviimonas sp. CAU 1641 isolated from mud.</title>
        <authorList>
            <person name="Kim W."/>
        </authorList>
    </citation>
    <scope>NUCLEOTIDE SEQUENCE [LARGE SCALE GENOMIC DNA]</scope>
    <source>
        <strain evidence="5 6">CAU 1641</strain>
    </source>
</reference>
<dbReference type="RefSeq" id="WP_264772759.1">
    <property type="nucleotide sequence ID" value="NZ_JAPDOG010000016.1"/>
</dbReference>